<gene>
    <name evidence="2" type="ORF">GGX14DRAFT_632464</name>
</gene>
<protein>
    <submittedName>
        <fullName evidence="2">Uncharacterized protein</fullName>
    </submittedName>
</protein>
<dbReference type="EMBL" id="JARJCW010000031">
    <property type="protein sequence ID" value="KAJ7209228.1"/>
    <property type="molecule type" value="Genomic_DNA"/>
</dbReference>
<evidence type="ECO:0000313" key="3">
    <source>
        <dbReference type="Proteomes" id="UP001219525"/>
    </source>
</evidence>
<reference evidence="2" key="1">
    <citation type="submission" date="2023-03" db="EMBL/GenBank/DDBJ databases">
        <title>Massive genome expansion in bonnet fungi (Mycena s.s.) driven by repeated elements and novel gene families across ecological guilds.</title>
        <authorList>
            <consortium name="Lawrence Berkeley National Laboratory"/>
            <person name="Harder C.B."/>
            <person name="Miyauchi S."/>
            <person name="Viragh M."/>
            <person name="Kuo A."/>
            <person name="Thoen E."/>
            <person name="Andreopoulos B."/>
            <person name="Lu D."/>
            <person name="Skrede I."/>
            <person name="Drula E."/>
            <person name="Henrissat B."/>
            <person name="Morin E."/>
            <person name="Kohler A."/>
            <person name="Barry K."/>
            <person name="LaButti K."/>
            <person name="Morin E."/>
            <person name="Salamov A."/>
            <person name="Lipzen A."/>
            <person name="Mereny Z."/>
            <person name="Hegedus B."/>
            <person name="Baldrian P."/>
            <person name="Stursova M."/>
            <person name="Weitz H."/>
            <person name="Taylor A."/>
            <person name="Grigoriev I.V."/>
            <person name="Nagy L.G."/>
            <person name="Martin F."/>
            <person name="Kauserud H."/>
        </authorList>
    </citation>
    <scope>NUCLEOTIDE SEQUENCE</scope>
    <source>
        <strain evidence="2">9144</strain>
    </source>
</reference>
<feature type="compositionally biased region" description="Basic and acidic residues" evidence="1">
    <location>
        <begin position="115"/>
        <end position="132"/>
    </location>
</feature>
<organism evidence="2 3">
    <name type="scientific">Mycena pura</name>
    <dbReference type="NCBI Taxonomy" id="153505"/>
    <lineage>
        <taxon>Eukaryota</taxon>
        <taxon>Fungi</taxon>
        <taxon>Dikarya</taxon>
        <taxon>Basidiomycota</taxon>
        <taxon>Agaricomycotina</taxon>
        <taxon>Agaricomycetes</taxon>
        <taxon>Agaricomycetidae</taxon>
        <taxon>Agaricales</taxon>
        <taxon>Marasmiineae</taxon>
        <taxon>Mycenaceae</taxon>
        <taxon>Mycena</taxon>
    </lineage>
</organism>
<feature type="region of interest" description="Disordered" evidence="1">
    <location>
        <begin position="169"/>
        <end position="192"/>
    </location>
</feature>
<name>A0AAD6VCP7_9AGAR</name>
<sequence length="336" mass="36688">MVYRYAGYQWETAESGTAAEAERTTIAEEIKEDDEHDEDVDWGREEMQGSEECKAGGNKGGCDGQDGGVHEERKTEMTLRYKYINLEKYKRLETDKRVSDALPALRGEEEDEHGEEGSDEGRKLGRSEGREAAAIRADAMGMVEECAHEHEEHGRTGQLRRGLKAGLARLGPPVGGGGRDCAGNGGVKRRRRGEEEAEELELEVDTAGASWVLWSGGRRAKGPVAARGASACEQTRGAPAVDAEGGGGGTGLIAPDFEPDSQAITFSSSVFACLLLLAIRPPRLSAATAWYSVPISTFLGTLYRNTFQLRLPTYGCWLRGFIFQSHYPMCTRCYLI</sequence>
<feature type="compositionally biased region" description="Gly residues" evidence="1">
    <location>
        <begin position="173"/>
        <end position="186"/>
    </location>
</feature>
<feature type="region of interest" description="Disordered" evidence="1">
    <location>
        <begin position="46"/>
        <end position="73"/>
    </location>
</feature>
<dbReference type="Proteomes" id="UP001219525">
    <property type="component" value="Unassembled WGS sequence"/>
</dbReference>
<evidence type="ECO:0000313" key="2">
    <source>
        <dbReference type="EMBL" id="KAJ7209228.1"/>
    </source>
</evidence>
<evidence type="ECO:0000256" key="1">
    <source>
        <dbReference type="SAM" id="MobiDB-lite"/>
    </source>
</evidence>
<feature type="region of interest" description="Disordered" evidence="1">
    <location>
        <begin position="101"/>
        <end position="132"/>
    </location>
</feature>
<feature type="compositionally biased region" description="Gly residues" evidence="1">
    <location>
        <begin position="57"/>
        <end position="67"/>
    </location>
</feature>
<comment type="caution">
    <text evidence="2">The sequence shown here is derived from an EMBL/GenBank/DDBJ whole genome shotgun (WGS) entry which is preliminary data.</text>
</comment>
<keyword evidence="3" id="KW-1185">Reference proteome</keyword>
<proteinExistence type="predicted"/>
<dbReference type="AlphaFoldDB" id="A0AAD6VCP7"/>
<accession>A0AAD6VCP7</accession>